<feature type="compositionally biased region" description="Low complexity" evidence="1">
    <location>
        <begin position="307"/>
        <end position="322"/>
    </location>
</feature>
<name>A0A432MC71_9BACT</name>
<gene>
    <name evidence="2" type="ORF">TsocGM_24725</name>
</gene>
<reference evidence="2 3" key="2">
    <citation type="submission" date="2019-01" db="EMBL/GenBank/DDBJ databases">
        <title>Tautonia sociabilis, a novel thermotolerant planctomycete of Isosphaeraceae family, isolated from a 4000 m deep subterranean habitat.</title>
        <authorList>
            <person name="Kovaleva O.L."/>
            <person name="Elcheninov A.G."/>
            <person name="Van Heerden E."/>
            <person name="Toshchakov S.V."/>
            <person name="Novikov A."/>
            <person name="Bonch-Osmolovskaya E.A."/>
            <person name="Kublanov I.V."/>
        </authorList>
    </citation>
    <scope>NUCLEOTIDE SEQUENCE [LARGE SCALE GENOMIC DNA]</scope>
    <source>
        <strain evidence="2 3">GM2012</strain>
    </source>
</reference>
<feature type="compositionally biased region" description="Low complexity" evidence="1">
    <location>
        <begin position="329"/>
        <end position="347"/>
    </location>
</feature>
<reference evidence="2 3" key="1">
    <citation type="submission" date="2018-12" db="EMBL/GenBank/DDBJ databases">
        <authorList>
            <person name="Toschakov S.V."/>
        </authorList>
    </citation>
    <scope>NUCLEOTIDE SEQUENCE [LARGE SCALE GENOMIC DNA]</scope>
    <source>
        <strain evidence="2 3">GM2012</strain>
    </source>
</reference>
<evidence type="ECO:0000256" key="1">
    <source>
        <dbReference type="SAM" id="MobiDB-lite"/>
    </source>
</evidence>
<keyword evidence="3" id="KW-1185">Reference proteome</keyword>
<proteinExistence type="predicted"/>
<evidence type="ECO:0000313" key="2">
    <source>
        <dbReference type="EMBL" id="RUL81687.1"/>
    </source>
</evidence>
<accession>A0A432MC71</accession>
<evidence type="ECO:0000313" key="3">
    <source>
        <dbReference type="Proteomes" id="UP000280296"/>
    </source>
</evidence>
<comment type="caution">
    <text evidence="2">The sequence shown here is derived from an EMBL/GenBank/DDBJ whole genome shotgun (WGS) entry which is preliminary data.</text>
</comment>
<feature type="region of interest" description="Disordered" evidence="1">
    <location>
        <begin position="293"/>
        <end position="399"/>
    </location>
</feature>
<sequence length="399" mass="41991">MNRNRSDMSWAEIYAELEERLRNAPPLDRGRSSGRDGAAHARRLASAIVRRPAMLPLAGLAALGCVVKLSGCGPAEEARAVATTEAFQAPAPVDAGDDPVVIRSSSTGDAIKDSLAAIHGRLAGLRSAYEEKASIEGDLATVDERLRPLLDAARADCDAILRAAEDLRAQLPIAQAGYASAAASYRQRAEGYRDQDLAEVTRGFAAEFDRLAADTPRRIELTDRFLRELKDAQAFLAETDRCLRDTAAALEVFSAGARAPAVSADARAFRRRLGEFIGVVLDYEERLLMRPHDRAGADPAPTPPTPAAGASPPLGPGAATGSAPPPSPGSRAPSPAAPNDAEPGAAARSATPRTGARASAVRDEPPPARDVAPPDWWGLAGEVTTPSHSFRNSVSLRVP</sequence>
<dbReference type="RefSeq" id="WP_126728136.1">
    <property type="nucleotide sequence ID" value="NZ_RYZH01000087.1"/>
</dbReference>
<dbReference type="AlphaFoldDB" id="A0A432MC71"/>
<dbReference type="Proteomes" id="UP000280296">
    <property type="component" value="Unassembled WGS sequence"/>
</dbReference>
<dbReference type="EMBL" id="RYZH01000087">
    <property type="protein sequence ID" value="RUL81687.1"/>
    <property type="molecule type" value="Genomic_DNA"/>
</dbReference>
<organism evidence="2 3">
    <name type="scientific">Tautonia sociabilis</name>
    <dbReference type="NCBI Taxonomy" id="2080755"/>
    <lineage>
        <taxon>Bacteria</taxon>
        <taxon>Pseudomonadati</taxon>
        <taxon>Planctomycetota</taxon>
        <taxon>Planctomycetia</taxon>
        <taxon>Isosphaerales</taxon>
        <taxon>Isosphaeraceae</taxon>
        <taxon>Tautonia</taxon>
    </lineage>
</organism>
<protein>
    <submittedName>
        <fullName evidence="2">Uncharacterized protein</fullName>
    </submittedName>
</protein>
<feature type="compositionally biased region" description="Polar residues" evidence="1">
    <location>
        <begin position="384"/>
        <end position="399"/>
    </location>
</feature>